<evidence type="ECO:0000313" key="6">
    <source>
        <dbReference type="Proteomes" id="UP000642014"/>
    </source>
</evidence>
<reference evidence="3" key="3">
    <citation type="submission" date="2023-08" db="EMBL/GenBank/DDBJ databases">
        <authorList>
            <person name="Sun Q."/>
            <person name="Ohkuma M."/>
        </authorList>
    </citation>
    <scope>NUCLEOTIDE SEQUENCE</scope>
    <source>
        <strain evidence="3">JCM 4205</strain>
    </source>
</reference>
<feature type="region of interest" description="Disordered" evidence="1">
    <location>
        <begin position="65"/>
        <end position="129"/>
    </location>
</feature>
<organism evidence="3 6">
    <name type="scientific">Streptomyces cinereoruber</name>
    <dbReference type="NCBI Taxonomy" id="67260"/>
    <lineage>
        <taxon>Bacteria</taxon>
        <taxon>Bacillati</taxon>
        <taxon>Actinomycetota</taxon>
        <taxon>Actinomycetes</taxon>
        <taxon>Kitasatosporales</taxon>
        <taxon>Streptomycetaceae</taxon>
        <taxon>Streptomyces</taxon>
    </lineage>
</organism>
<evidence type="ECO:0008006" key="7">
    <source>
        <dbReference type="Google" id="ProtNLM"/>
    </source>
</evidence>
<accession>A0AAV4KGL7</accession>
<proteinExistence type="predicted"/>
<dbReference type="EMBL" id="BMSJ01000002">
    <property type="protein sequence ID" value="GGR14713.1"/>
    <property type="molecule type" value="Genomic_DNA"/>
</dbReference>
<evidence type="ECO:0000313" key="5">
    <source>
        <dbReference type="Proteomes" id="UP000326029"/>
    </source>
</evidence>
<dbReference type="AlphaFoldDB" id="A0AAV4KGL7"/>
<keyword evidence="2" id="KW-1133">Transmembrane helix</keyword>
<dbReference type="Proteomes" id="UP000326029">
    <property type="component" value="Chromosome"/>
</dbReference>
<feature type="compositionally biased region" description="Low complexity" evidence="1">
    <location>
        <begin position="65"/>
        <end position="76"/>
    </location>
</feature>
<keyword evidence="2" id="KW-0812">Transmembrane</keyword>
<dbReference type="RefSeq" id="WP_152371079.1">
    <property type="nucleotide sequence ID" value="NZ_BMSJ01000002.1"/>
</dbReference>
<evidence type="ECO:0000256" key="1">
    <source>
        <dbReference type="SAM" id="MobiDB-lite"/>
    </source>
</evidence>
<gene>
    <name evidence="4" type="ORF">CP977_29345</name>
    <name evidence="3" type="ORF">GCM10010497_16180</name>
</gene>
<feature type="compositionally biased region" description="Low complexity" evidence="1">
    <location>
        <begin position="86"/>
        <end position="129"/>
    </location>
</feature>
<dbReference type="Proteomes" id="UP000642014">
    <property type="component" value="Unassembled WGS sequence"/>
</dbReference>
<protein>
    <recommendedName>
        <fullName evidence="7">Cellulase</fullName>
    </recommendedName>
</protein>
<dbReference type="GeneID" id="95457867"/>
<name>A0AAV4KGL7_9ACTN</name>
<evidence type="ECO:0000313" key="3">
    <source>
        <dbReference type="EMBL" id="GGR14713.1"/>
    </source>
</evidence>
<sequence>MNEHSDPSLRALFRAAAEHGSREAATLPVARVVERGRRAHRRRLALGTATAGVVALLGLATAVSLAPGPAGPALPATSPSDLLPQETASTAPPTPDSTTTTEGRRTYPPTTSGRTTPPTATATTTPPQD</sequence>
<evidence type="ECO:0000256" key="2">
    <source>
        <dbReference type="SAM" id="Phobius"/>
    </source>
</evidence>
<evidence type="ECO:0000313" key="4">
    <source>
        <dbReference type="EMBL" id="QEV35770.1"/>
    </source>
</evidence>
<reference evidence="4 5" key="2">
    <citation type="submission" date="2017-09" db="EMBL/GenBank/DDBJ databases">
        <authorList>
            <person name="Lee N."/>
            <person name="Cho B.-K."/>
        </authorList>
    </citation>
    <scope>NUCLEOTIDE SEQUENCE [LARGE SCALE GENOMIC DNA]</scope>
    <source>
        <strain evidence="4 5">ATCC 19740</strain>
    </source>
</reference>
<feature type="transmembrane region" description="Helical" evidence="2">
    <location>
        <begin position="44"/>
        <end position="66"/>
    </location>
</feature>
<keyword evidence="5" id="KW-1185">Reference proteome</keyword>
<dbReference type="EMBL" id="CP023693">
    <property type="protein sequence ID" value="QEV35770.1"/>
    <property type="molecule type" value="Genomic_DNA"/>
</dbReference>
<reference evidence="3 6" key="1">
    <citation type="journal article" date="2014" name="Int. J. Syst. Evol. Microbiol.">
        <title>Complete genome sequence of Corynebacterium casei LMG S-19264T (=DSM 44701T), isolated from a smear-ripened cheese.</title>
        <authorList>
            <consortium name="US DOE Joint Genome Institute (JGI-PGF)"/>
            <person name="Walter F."/>
            <person name="Albersmeier A."/>
            <person name="Kalinowski J."/>
            <person name="Ruckert C."/>
        </authorList>
    </citation>
    <scope>NUCLEOTIDE SEQUENCE [LARGE SCALE GENOMIC DNA]</scope>
    <source>
        <strain evidence="3 6">JCM 4205</strain>
    </source>
</reference>
<keyword evidence="2" id="KW-0472">Membrane</keyword>